<dbReference type="InterPro" id="IPR011067">
    <property type="entry name" value="Plasmid_toxin/cell-grow_inhib"/>
</dbReference>
<evidence type="ECO:0000313" key="2">
    <source>
        <dbReference type="Proteomes" id="UP000701702"/>
    </source>
</evidence>
<dbReference type="SUPFAM" id="SSF50118">
    <property type="entry name" value="Cell growth inhibitor/plasmid maintenance toxic component"/>
    <property type="match status" value="1"/>
</dbReference>
<evidence type="ECO:0008006" key="3">
    <source>
        <dbReference type="Google" id="ProtNLM"/>
    </source>
</evidence>
<keyword evidence="2" id="KW-1185">Reference proteome</keyword>
<dbReference type="EMBL" id="CAJZAF010000007">
    <property type="protein sequence ID" value="CAG9169723.1"/>
    <property type="molecule type" value="Genomic_DNA"/>
</dbReference>
<organism evidence="1 2">
    <name type="scientific">Cupriavidus pinatubonensis</name>
    <dbReference type="NCBI Taxonomy" id="248026"/>
    <lineage>
        <taxon>Bacteria</taxon>
        <taxon>Pseudomonadati</taxon>
        <taxon>Pseudomonadota</taxon>
        <taxon>Betaproteobacteria</taxon>
        <taxon>Burkholderiales</taxon>
        <taxon>Burkholderiaceae</taxon>
        <taxon>Cupriavidus</taxon>
    </lineage>
</organism>
<accession>A0ABN7Y8M5</accession>
<name>A0ABN7Y8M5_9BURK</name>
<reference evidence="1 2" key="1">
    <citation type="submission" date="2021-08" db="EMBL/GenBank/DDBJ databases">
        <authorList>
            <person name="Peeters C."/>
        </authorList>
    </citation>
    <scope>NUCLEOTIDE SEQUENCE [LARGE SCALE GENOMIC DNA]</scope>
    <source>
        <strain evidence="1 2">LMG 23994</strain>
    </source>
</reference>
<dbReference type="Pfam" id="PF02452">
    <property type="entry name" value="PemK_toxin"/>
    <property type="match status" value="1"/>
</dbReference>
<gene>
    <name evidence="1" type="ORF">LMG23994_01631</name>
</gene>
<evidence type="ECO:0000313" key="1">
    <source>
        <dbReference type="EMBL" id="CAG9169723.1"/>
    </source>
</evidence>
<proteinExistence type="predicted"/>
<protein>
    <recommendedName>
        <fullName evidence="3">PemK-like protein</fullName>
    </recommendedName>
</protein>
<dbReference type="InterPro" id="IPR003477">
    <property type="entry name" value="PemK-like"/>
</dbReference>
<dbReference type="Proteomes" id="UP000701702">
    <property type="component" value="Unassembled WGS sequence"/>
</dbReference>
<dbReference type="RefSeq" id="WP_224001185.1">
    <property type="nucleotide sequence ID" value="NZ_CAJZAF010000007.1"/>
</dbReference>
<comment type="caution">
    <text evidence="1">The sequence shown here is derived from an EMBL/GenBank/DDBJ whole genome shotgun (WGS) entry which is preliminary data.</text>
</comment>
<sequence length="133" mass="14968">MGLTYQPRLWTVVQCDFAGMVAPEMVKKRDVVVIARNKHNSQLVTVVPLSTTAPARVEDYHYALERNPRPDGDPHTVVWAKCDMLYTVSLARLELYYTRTRRGGRQYVAQTLSPTDQAGVMRGVCAALSIRMA</sequence>
<dbReference type="Gene3D" id="2.30.30.110">
    <property type="match status" value="1"/>
</dbReference>